<sequence>MNMIATTKAPPILPTTDAITVVRVDDDEDDDVVDDDDDEDDDDDDDDDVDDDDIEVEIGTALIVADVDDEINLVDVNSDDRDVDANVKVEVDRNFDDEAADVDDLSNEDNDRDPLALALPILVVVLEADAILALPLDLLDAMVVLVDLPDAAIVLVDELRATTVLSTDADNDADTDKDCRVVLESVALADNKEPTCEAGKLCELRLSVVRMDDTRLESAGLTDCRVDDWNGTVDNADAISCRRFEVSKVVLFASLSSCLTHRQILFIVIGYPNYERDTE</sequence>
<gene>
    <name evidence="1" type="ORF">V1517DRAFT_309028</name>
</gene>
<dbReference type="Proteomes" id="UP001489719">
    <property type="component" value="Unassembled WGS sequence"/>
</dbReference>
<dbReference type="EMBL" id="MU970101">
    <property type="protein sequence ID" value="KAK9321346.1"/>
    <property type="molecule type" value="Genomic_DNA"/>
</dbReference>
<proteinExistence type="predicted"/>
<evidence type="ECO:0000313" key="2">
    <source>
        <dbReference type="Proteomes" id="UP001489719"/>
    </source>
</evidence>
<organism evidence="1 2">
    <name type="scientific">Lipomyces orientalis</name>
    <dbReference type="NCBI Taxonomy" id="1233043"/>
    <lineage>
        <taxon>Eukaryota</taxon>
        <taxon>Fungi</taxon>
        <taxon>Dikarya</taxon>
        <taxon>Ascomycota</taxon>
        <taxon>Saccharomycotina</taxon>
        <taxon>Lipomycetes</taxon>
        <taxon>Lipomycetales</taxon>
        <taxon>Lipomycetaceae</taxon>
        <taxon>Lipomyces</taxon>
    </lineage>
</organism>
<protein>
    <submittedName>
        <fullName evidence="1">Uncharacterized protein</fullName>
    </submittedName>
</protein>
<evidence type="ECO:0000313" key="1">
    <source>
        <dbReference type="EMBL" id="KAK9321346.1"/>
    </source>
</evidence>
<reference evidence="2" key="1">
    <citation type="journal article" date="2024" name="Front. Bioeng. Biotechnol.">
        <title>Genome-scale model development and genomic sequencing of the oleaginous clade Lipomyces.</title>
        <authorList>
            <person name="Czajka J.J."/>
            <person name="Han Y."/>
            <person name="Kim J."/>
            <person name="Mondo S.J."/>
            <person name="Hofstad B.A."/>
            <person name="Robles A."/>
            <person name="Haridas S."/>
            <person name="Riley R."/>
            <person name="LaButti K."/>
            <person name="Pangilinan J."/>
            <person name="Andreopoulos W."/>
            <person name="Lipzen A."/>
            <person name="Yan J."/>
            <person name="Wang M."/>
            <person name="Ng V."/>
            <person name="Grigoriev I.V."/>
            <person name="Spatafora J.W."/>
            <person name="Magnuson J.K."/>
            <person name="Baker S.E."/>
            <person name="Pomraning K.R."/>
        </authorList>
    </citation>
    <scope>NUCLEOTIDE SEQUENCE [LARGE SCALE GENOMIC DNA]</scope>
    <source>
        <strain evidence="2">CBS 10300</strain>
    </source>
</reference>
<comment type="caution">
    <text evidence="1">The sequence shown here is derived from an EMBL/GenBank/DDBJ whole genome shotgun (WGS) entry which is preliminary data.</text>
</comment>
<accession>A0ACC3TK67</accession>
<keyword evidence="2" id="KW-1185">Reference proteome</keyword>
<name>A0ACC3TK67_9ASCO</name>